<evidence type="ECO:0000256" key="2">
    <source>
        <dbReference type="ARBA" id="ARBA00023002"/>
    </source>
</evidence>
<gene>
    <name evidence="3" type="ORF">ACFOWA_01750</name>
</gene>
<reference evidence="4" key="1">
    <citation type="journal article" date="2019" name="Int. J. Syst. Evol. Microbiol.">
        <title>The Global Catalogue of Microorganisms (GCM) 10K type strain sequencing project: providing services to taxonomists for standard genome sequencing and annotation.</title>
        <authorList>
            <consortium name="The Broad Institute Genomics Platform"/>
            <consortium name="The Broad Institute Genome Sequencing Center for Infectious Disease"/>
            <person name="Wu L."/>
            <person name="Ma J."/>
        </authorList>
    </citation>
    <scope>NUCLEOTIDE SEQUENCE [LARGE SCALE GENOMIC DNA]</scope>
    <source>
        <strain evidence="4">CCM 8691</strain>
    </source>
</reference>
<dbReference type="Gene3D" id="3.40.50.720">
    <property type="entry name" value="NAD(P)-binding Rossmann-like Domain"/>
    <property type="match status" value="1"/>
</dbReference>
<dbReference type="RefSeq" id="WP_378981165.1">
    <property type="nucleotide sequence ID" value="NZ_JBHSBW010000003.1"/>
</dbReference>
<comment type="similarity">
    <text evidence="1">Belongs to the short-chain dehydrogenases/reductases (SDR) family.</text>
</comment>
<dbReference type="PROSITE" id="PS00061">
    <property type="entry name" value="ADH_SHORT"/>
    <property type="match status" value="1"/>
</dbReference>
<evidence type="ECO:0000256" key="1">
    <source>
        <dbReference type="ARBA" id="ARBA00006484"/>
    </source>
</evidence>
<keyword evidence="4" id="KW-1185">Reference proteome</keyword>
<dbReference type="Proteomes" id="UP001595789">
    <property type="component" value="Unassembled WGS sequence"/>
</dbReference>
<dbReference type="InterPro" id="IPR002347">
    <property type="entry name" value="SDR_fam"/>
</dbReference>
<sequence length="258" mass="27179">MNDSLKGKTALVTGGTKGIGKAIADKLSNAGATVIISARTKPEESSSGHYFIGADLAKAESADLILSEIKAKYGKLDIIVNNAGSHLSPGGGYSILTDQDWDNEIQLNLMSAVRINKALLPLILENKTGVIINISMNPAIQPIWDMTMAYSAAKAALNAYSKALASELGSKGIRVNTVSPGLVKTPQMELAMEEMSKTLEITVEEATQSIMEKLGGVPLGRPANPEEVGDLVRFLVSEEASYITGAVYQIDGGSLSVV</sequence>
<dbReference type="PANTHER" id="PTHR42760:SF133">
    <property type="entry name" value="3-OXOACYL-[ACYL-CARRIER-PROTEIN] REDUCTASE"/>
    <property type="match status" value="1"/>
</dbReference>
<dbReference type="PRINTS" id="PR00081">
    <property type="entry name" value="GDHRDH"/>
</dbReference>
<dbReference type="PANTHER" id="PTHR42760">
    <property type="entry name" value="SHORT-CHAIN DEHYDROGENASES/REDUCTASES FAMILY MEMBER"/>
    <property type="match status" value="1"/>
</dbReference>
<dbReference type="Pfam" id="PF13561">
    <property type="entry name" value="adh_short_C2"/>
    <property type="match status" value="1"/>
</dbReference>
<dbReference type="SUPFAM" id="SSF51735">
    <property type="entry name" value="NAD(P)-binding Rossmann-fold domains"/>
    <property type="match status" value="1"/>
</dbReference>
<comment type="caution">
    <text evidence="3">The sequence shown here is derived from an EMBL/GenBank/DDBJ whole genome shotgun (WGS) entry which is preliminary data.</text>
</comment>
<proteinExistence type="inferred from homology"/>
<protein>
    <submittedName>
        <fullName evidence="3">SDR family oxidoreductase</fullName>
    </submittedName>
</protein>
<dbReference type="PRINTS" id="PR00080">
    <property type="entry name" value="SDRFAMILY"/>
</dbReference>
<evidence type="ECO:0000313" key="3">
    <source>
        <dbReference type="EMBL" id="MFC4209885.1"/>
    </source>
</evidence>
<evidence type="ECO:0000313" key="4">
    <source>
        <dbReference type="Proteomes" id="UP001595789"/>
    </source>
</evidence>
<dbReference type="InterPro" id="IPR020904">
    <property type="entry name" value="Sc_DH/Rdtase_CS"/>
</dbReference>
<dbReference type="InterPro" id="IPR036291">
    <property type="entry name" value="NAD(P)-bd_dom_sf"/>
</dbReference>
<accession>A0ABV8P6R6</accession>
<dbReference type="NCBIfam" id="NF005095">
    <property type="entry name" value="PRK06523.1"/>
    <property type="match status" value="1"/>
</dbReference>
<organism evidence="3 4">
    <name type="scientific">Pedobacter lithocola</name>
    <dbReference type="NCBI Taxonomy" id="1908239"/>
    <lineage>
        <taxon>Bacteria</taxon>
        <taxon>Pseudomonadati</taxon>
        <taxon>Bacteroidota</taxon>
        <taxon>Sphingobacteriia</taxon>
        <taxon>Sphingobacteriales</taxon>
        <taxon>Sphingobacteriaceae</taxon>
        <taxon>Pedobacter</taxon>
    </lineage>
</organism>
<keyword evidence="2" id="KW-0560">Oxidoreductase</keyword>
<name>A0ABV8P6R6_9SPHI</name>
<dbReference type="EMBL" id="JBHSBW010000003">
    <property type="protein sequence ID" value="MFC4209885.1"/>
    <property type="molecule type" value="Genomic_DNA"/>
</dbReference>